<evidence type="ECO:0000259" key="9">
    <source>
        <dbReference type="Pfam" id="PF04324"/>
    </source>
</evidence>
<dbReference type="Proteomes" id="UP000321548">
    <property type="component" value="Unassembled WGS sequence"/>
</dbReference>
<dbReference type="EMBL" id="VDUY01000003">
    <property type="protein sequence ID" value="TXL66187.1"/>
    <property type="molecule type" value="Genomic_DNA"/>
</dbReference>
<comment type="similarity">
    <text evidence="8">Belongs to the Bfd family.</text>
</comment>
<reference evidence="10 11" key="1">
    <citation type="submission" date="2019-06" db="EMBL/GenBank/DDBJ databases">
        <title>Quisquiliibacterium sp. nov., isolated from a maize field.</title>
        <authorList>
            <person name="Lin S.-Y."/>
            <person name="Tsai C.-F."/>
            <person name="Young C.-C."/>
        </authorList>
    </citation>
    <scope>NUCLEOTIDE SEQUENCE [LARGE SCALE GENOMIC DNA]</scope>
    <source>
        <strain evidence="10 11">CC-CFT501</strain>
    </source>
</reference>
<evidence type="ECO:0000256" key="3">
    <source>
        <dbReference type="ARBA" id="ARBA00022723"/>
    </source>
</evidence>
<keyword evidence="1" id="KW-0813">Transport</keyword>
<dbReference type="InterPro" id="IPR007419">
    <property type="entry name" value="BFD-like_2Fe2S-bd_dom"/>
</dbReference>
<comment type="caution">
    <text evidence="10">The sequence shown here is derived from an EMBL/GenBank/DDBJ whole genome shotgun (WGS) entry which is preliminary data.</text>
</comment>
<keyword evidence="11" id="KW-1185">Reference proteome</keyword>
<evidence type="ECO:0000256" key="8">
    <source>
        <dbReference type="ARBA" id="ARBA00046332"/>
    </source>
</evidence>
<dbReference type="GO" id="GO:0051537">
    <property type="term" value="F:2 iron, 2 sulfur cluster binding"/>
    <property type="evidence" value="ECO:0007669"/>
    <property type="project" value="UniProtKB-KW"/>
</dbReference>
<gene>
    <name evidence="10" type="ORF">FHP08_08925</name>
</gene>
<dbReference type="Pfam" id="PF04324">
    <property type="entry name" value="Fer2_BFD"/>
    <property type="match status" value="1"/>
</dbReference>
<evidence type="ECO:0000313" key="11">
    <source>
        <dbReference type="Proteomes" id="UP000321548"/>
    </source>
</evidence>
<evidence type="ECO:0000256" key="6">
    <source>
        <dbReference type="ARBA" id="ARBA00023014"/>
    </source>
</evidence>
<keyword evidence="5" id="KW-0408">Iron</keyword>
<name>A0A5C8NXZ8_9BURK</name>
<protein>
    <recommendedName>
        <fullName evidence="7">Bacterioferritin-associated ferredoxin</fullName>
    </recommendedName>
</protein>
<feature type="domain" description="BFD-like [2Fe-2S]-binding" evidence="9">
    <location>
        <begin position="2"/>
        <end position="51"/>
    </location>
</feature>
<evidence type="ECO:0000256" key="5">
    <source>
        <dbReference type="ARBA" id="ARBA00023004"/>
    </source>
</evidence>
<dbReference type="PANTHER" id="PTHR37424">
    <property type="entry name" value="BACTERIOFERRITIN-ASSOCIATED FERREDOXIN"/>
    <property type="match status" value="1"/>
</dbReference>
<evidence type="ECO:0000256" key="1">
    <source>
        <dbReference type="ARBA" id="ARBA00022448"/>
    </source>
</evidence>
<sequence length="68" mass="7398">MIVCVCRAVSDREIRSIVDGGAGSMAEVREVCGVGECCGKCARQARELIHERLALRTVQEDSRAMNVC</sequence>
<evidence type="ECO:0000313" key="10">
    <source>
        <dbReference type="EMBL" id="TXL66187.1"/>
    </source>
</evidence>
<keyword evidence="2" id="KW-0001">2Fe-2S</keyword>
<dbReference type="Gene3D" id="1.10.10.1100">
    <property type="entry name" value="BFD-like [2Fe-2S]-binding domain"/>
    <property type="match status" value="1"/>
</dbReference>
<dbReference type="InterPro" id="IPR041854">
    <property type="entry name" value="BFD-like_2Fe2S-bd_dom_sf"/>
</dbReference>
<dbReference type="RefSeq" id="WP_147704099.1">
    <property type="nucleotide sequence ID" value="NZ_VDUY01000003.1"/>
</dbReference>
<dbReference type="AlphaFoldDB" id="A0A5C8NXZ8"/>
<dbReference type="GO" id="GO:0046872">
    <property type="term" value="F:metal ion binding"/>
    <property type="evidence" value="ECO:0007669"/>
    <property type="project" value="UniProtKB-KW"/>
</dbReference>
<dbReference type="InterPro" id="IPR052371">
    <property type="entry name" value="BFD-associated_ferredoxin"/>
</dbReference>
<proteinExistence type="inferred from homology"/>
<dbReference type="PANTHER" id="PTHR37424:SF1">
    <property type="entry name" value="BACTERIOFERRITIN-ASSOCIATED FERREDOXIN"/>
    <property type="match status" value="1"/>
</dbReference>
<organism evidence="10 11">
    <name type="scientific">Zeimonas arvi</name>
    <dbReference type="NCBI Taxonomy" id="2498847"/>
    <lineage>
        <taxon>Bacteria</taxon>
        <taxon>Pseudomonadati</taxon>
        <taxon>Pseudomonadota</taxon>
        <taxon>Betaproteobacteria</taxon>
        <taxon>Burkholderiales</taxon>
        <taxon>Burkholderiaceae</taxon>
        <taxon>Zeimonas</taxon>
    </lineage>
</organism>
<keyword evidence="6" id="KW-0411">Iron-sulfur</keyword>
<keyword evidence="3" id="KW-0479">Metal-binding</keyword>
<evidence type="ECO:0000256" key="7">
    <source>
        <dbReference type="ARBA" id="ARBA00039386"/>
    </source>
</evidence>
<evidence type="ECO:0000256" key="2">
    <source>
        <dbReference type="ARBA" id="ARBA00022714"/>
    </source>
</evidence>
<evidence type="ECO:0000256" key="4">
    <source>
        <dbReference type="ARBA" id="ARBA00022982"/>
    </source>
</evidence>
<keyword evidence="4" id="KW-0249">Electron transport</keyword>
<accession>A0A5C8NXZ8</accession>